<reference evidence="2 3" key="1">
    <citation type="submission" date="2016-10" db="EMBL/GenBank/DDBJ databases">
        <authorList>
            <person name="de Groot N.N."/>
        </authorList>
    </citation>
    <scope>NUCLEOTIDE SEQUENCE [LARGE SCALE GENOMIC DNA]</scope>
    <source>
        <strain evidence="2 3">DSM 28129</strain>
    </source>
</reference>
<evidence type="ECO:0008006" key="4">
    <source>
        <dbReference type="Google" id="ProtNLM"/>
    </source>
</evidence>
<feature type="coiled-coil region" evidence="1">
    <location>
        <begin position="239"/>
        <end position="266"/>
    </location>
</feature>
<evidence type="ECO:0000256" key="1">
    <source>
        <dbReference type="SAM" id="Coils"/>
    </source>
</evidence>
<dbReference type="PROSITE" id="PS51257">
    <property type="entry name" value="PROKAR_LIPOPROTEIN"/>
    <property type="match status" value="1"/>
</dbReference>
<dbReference type="STRING" id="670482.SAMN04488542_14518"/>
<gene>
    <name evidence="2" type="ORF">SAMN04488542_14518</name>
</gene>
<dbReference type="OrthoDB" id="2657915at2"/>
<sequence length="358" mass="39967">MFKKLYMPVFVLLMSVVLVLSGCNTKKEPKEALASAATNALKMESYVSNNQIKILNLTVDESTAEENAQVGAVLSMLKDAEINISQVYQKDPMQTEATLEVKLSGDMAMTFTIPFVMTKEKVYVKIPSIPLLPMPESIVNKFLVLDMKELAEENGEEFNPDMFDTEKTQKLSAELSAAVLGEYDSAKYFKNVEAKDVQLPEGFKEKQIVQFFITNDNVKEAITILVNNALPKVLDILGKEEYRSMLQLTTEDIEELKKELKEGDQAELGKALDELKNYLTINQFTVNTAIDNKNYPSYSEVNADVAINDPESNANVKLSFQVKSTVSKINEKAEFKIGIPTDTITMDELEAEMGGLGY</sequence>
<evidence type="ECO:0000313" key="2">
    <source>
        <dbReference type="EMBL" id="SDG46681.1"/>
    </source>
</evidence>
<organism evidence="2 3">
    <name type="scientific">Fontibacillus panacisegetis</name>
    <dbReference type="NCBI Taxonomy" id="670482"/>
    <lineage>
        <taxon>Bacteria</taxon>
        <taxon>Bacillati</taxon>
        <taxon>Bacillota</taxon>
        <taxon>Bacilli</taxon>
        <taxon>Bacillales</taxon>
        <taxon>Paenibacillaceae</taxon>
        <taxon>Fontibacillus</taxon>
    </lineage>
</organism>
<dbReference type="AlphaFoldDB" id="A0A1G7UHF4"/>
<dbReference type="Proteomes" id="UP000198972">
    <property type="component" value="Unassembled WGS sequence"/>
</dbReference>
<keyword evidence="1" id="KW-0175">Coiled coil</keyword>
<name>A0A1G7UHF4_9BACL</name>
<protein>
    <recommendedName>
        <fullName evidence="4">Lipoprotein</fullName>
    </recommendedName>
</protein>
<evidence type="ECO:0000313" key="3">
    <source>
        <dbReference type="Proteomes" id="UP000198972"/>
    </source>
</evidence>
<dbReference type="RefSeq" id="WP_091236176.1">
    <property type="nucleotide sequence ID" value="NZ_FNBG01000045.1"/>
</dbReference>
<proteinExistence type="predicted"/>
<accession>A0A1G7UHF4</accession>
<keyword evidence="3" id="KW-1185">Reference proteome</keyword>
<dbReference type="EMBL" id="FNBG01000045">
    <property type="protein sequence ID" value="SDG46681.1"/>
    <property type="molecule type" value="Genomic_DNA"/>
</dbReference>